<dbReference type="RefSeq" id="WP_133849444.1">
    <property type="nucleotide sequence ID" value="NZ_SNXZ01000002.1"/>
</dbReference>
<organism evidence="2 3">
    <name type="scientific">Labedaea rhizosphaerae</name>
    <dbReference type="NCBI Taxonomy" id="598644"/>
    <lineage>
        <taxon>Bacteria</taxon>
        <taxon>Bacillati</taxon>
        <taxon>Actinomycetota</taxon>
        <taxon>Actinomycetes</taxon>
        <taxon>Pseudonocardiales</taxon>
        <taxon>Pseudonocardiaceae</taxon>
        <taxon>Labedaea</taxon>
    </lineage>
</organism>
<dbReference type="InterPro" id="IPR027417">
    <property type="entry name" value="P-loop_NTPase"/>
</dbReference>
<gene>
    <name evidence="2" type="ORF">EV186_102646</name>
</gene>
<dbReference type="Gene3D" id="3.40.50.300">
    <property type="entry name" value="P-loop containing nucleotide triphosphate hydrolases"/>
    <property type="match status" value="1"/>
</dbReference>
<dbReference type="CDD" id="cd06170">
    <property type="entry name" value="LuxR_C_like"/>
    <property type="match status" value="1"/>
</dbReference>
<accession>A0A4R6SGY1</accession>
<evidence type="ECO:0000313" key="3">
    <source>
        <dbReference type="Proteomes" id="UP000295444"/>
    </source>
</evidence>
<dbReference type="InterPro" id="IPR011990">
    <property type="entry name" value="TPR-like_helical_dom_sf"/>
</dbReference>
<feature type="domain" description="HTH luxR-type" evidence="1">
    <location>
        <begin position="706"/>
        <end position="771"/>
    </location>
</feature>
<keyword evidence="3" id="KW-1185">Reference proteome</keyword>
<sequence>MTSATSVLRRPDRRLPSEVTSFVGRRRELAEVRRSLNGARLVTLTGIGGVGKTRLALHAAAGLRAAFPDGVWLAELGDLPDPDALADKIAAVFGLPADAGHPLAALTAFLADKRLLLVLDNCEHVLNACAALADRLLSTVAGLRVLATSRQPLELPGERTLPVGALAVPGPGGASRPGTLEQYDGIALFVDRARAIQPGFTLNERNYDLVVEVCRRLDGIPLAIELTAARLRSFSLAQLLDRLEDRYSLLTTGNRGAPKRQQTLQALMDWSYQLCTPEERTLWARLSVFTGGFELAAAEAVSGTGFDGTTIVDALAGLVDKSVVARTETDGRTRFWMLETIRRYGMDRLTEAGERDEVRRRHRDWFKDLVATAEAEWVGPNQVAWHRRFAAEGPNLRLALDYCLNEDGGQQDALEFATSLCVHGRGCTSLAEGRRWLDRVLAQVPEPTSARANALWVNGWLALLQGDCPAARVLLDEARALAQRLGDAPAMAYVVQFSALADLFDGEFAAAVDGFADAMRRHEEVGNPNGLRASALQRVMARCFAGDAVAAAAIKRTRMVLRPTPSPVTGAYLSWCDAIERFIRRDRGDASGPAMQALRIGADAGEQWLVALSMETLAWLAADAGEHLRAARLLGAAEAARQAIGTKLSGLAYLRKHHEVSERVARSVLGDAAFEAGYREGARMSESQAISFAAPGKPARQAPGRAARGDSALTTRELEIADLVARGLSNQEIADALVIARRTAETHVGHILAKLGFSARAQIAAWTSEHRPSAGR</sequence>
<dbReference type="AlphaFoldDB" id="A0A4R6SGY1"/>
<dbReference type="PRINTS" id="PR00038">
    <property type="entry name" value="HTHLUXR"/>
</dbReference>
<evidence type="ECO:0000313" key="2">
    <source>
        <dbReference type="EMBL" id="TDQ00780.1"/>
    </source>
</evidence>
<dbReference type="PROSITE" id="PS50043">
    <property type="entry name" value="HTH_LUXR_2"/>
    <property type="match status" value="1"/>
</dbReference>
<protein>
    <submittedName>
        <fullName evidence="2">Putative ATPase</fullName>
    </submittedName>
</protein>
<dbReference type="Pfam" id="PF00196">
    <property type="entry name" value="GerE"/>
    <property type="match status" value="1"/>
</dbReference>
<comment type="caution">
    <text evidence="2">The sequence shown here is derived from an EMBL/GenBank/DDBJ whole genome shotgun (WGS) entry which is preliminary data.</text>
</comment>
<dbReference type="SMART" id="SM00421">
    <property type="entry name" value="HTH_LUXR"/>
    <property type="match status" value="1"/>
</dbReference>
<dbReference type="InterPro" id="IPR016032">
    <property type="entry name" value="Sig_transdc_resp-reg_C-effctor"/>
</dbReference>
<dbReference type="InterPro" id="IPR036388">
    <property type="entry name" value="WH-like_DNA-bd_sf"/>
</dbReference>
<dbReference type="EMBL" id="SNXZ01000002">
    <property type="protein sequence ID" value="TDQ00780.1"/>
    <property type="molecule type" value="Genomic_DNA"/>
</dbReference>
<dbReference type="InterPro" id="IPR058852">
    <property type="entry name" value="HTH_77"/>
</dbReference>
<evidence type="ECO:0000259" key="1">
    <source>
        <dbReference type="PROSITE" id="PS50043"/>
    </source>
</evidence>
<dbReference type="PANTHER" id="PTHR47691:SF3">
    <property type="entry name" value="HTH-TYPE TRANSCRIPTIONAL REGULATOR RV0890C-RELATED"/>
    <property type="match status" value="1"/>
</dbReference>
<dbReference type="PANTHER" id="PTHR47691">
    <property type="entry name" value="REGULATOR-RELATED"/>
    <property type="match status" value="1"/>
</dbReference>
<dbReference type="GO" id="GO:0006355">
    <property type="term" value="P:regulation of DNA-templated transcription"/>
    <property type="evidence" value="ECO:0007669"/>
    <property type="project" value="InterPro"/>
</dbReference>
<dbReference type="SUPFAM" id="SSF52540">
    <property type="entry name" value="P-loop containing nucleoside triphosphate hydrolases"/>
    <property type="match status" value="1"/>
</dbReference>
<dbReference type="Proteomes" id="UP000295444">
    <property type="component" value="Unassembled WGS sequence"/>
</dbReference>
<dbReference type="Gene3D" id="1.10.10.10">
    <property type="entry name" value="Winged helix-like DNA-binding domain superfamily/Winged helix DNA-binding domain"/>
    <property type="match status" value="1"/>
</dbReference>
<dbReference type="GO" id="GO:0003677">
    <property type="term" value="F:DNA binding"/>
    <property type="evidence" value="ECO:0007669"/>
    <property type="project" value="InterPro"/>
</dbReference>
<name>A0A4R6SGY1_LABRH</name>
<dbReference type="SUPFAM" id="SSF46894">
    <property type="entry name" value="C-terminal effector domain of the bipartite response regulators"/>
    <property type="match status" value="1"/>
</dbReference>
<dbReference type="InterPro" id="IPR000792">
    <property type="entry name" value="Tscrpt_reg_LuxR_C"/>
</dbReference>
<proteinExistence type="predicted"/>
<dbReference type="OrthoDB" id="9812579at2"/>
<dbReference type="Gene3D" id="1.25.40.10">
    <property type="entry name" value="Tetratricopeptide repeat domain"/>
    <property type="match status" value="1"/>
</dbReference>
<dbReference type="PRINTS" id="PR00364">
    <property type="entry name" value="DISEASERSIST"/>
</dbReference>
<reference evidence="2 3" key="1">
    <citation type="submission" date="2019-03" db="EMBL/GenBank/DDBJ databases">
        <title>Genomic Encyclopedia of Type Strains, Phase IV (KMG-IV): sequencing the most valuable type-strain genomes for metagenomic binning, comparative biology and taxonomic classification.</title>
        <authorList>
            <person name="Goeker M."/>
        </authorList>
    </citation>
    <scope>NUCLEOTIDE SEQUENCE [LARGE SCALE GENOMIC DNA]</scope>
    <source>
        <strain evidence="2 3">DSM 45361</strain>
    </source>
</reference>
<dbReference type="Pfam" id="PF25872">
    <property type="entry name" value="HTH_77"/>
    <property type="match status" value="1"/>
</dbReference>